<comment type="caution">
    <text evidence="1">The sequence shown here is derived from an EMBL/GenBank/DDBJ whole genome shotgun (WGS) entry which is preliminary data.</text>
</comment>
<feature type="non-terminal residue" evidence="1">
    <location>
        <position position="512"/>
    </location>
</feature>
<dbReference type="EMBL" id="LAZR01038242">
    <property type="protein sequence ID" value="KKL20068.1"/>
    <property type="molecule type" value="Genomic_DNA"/>
</dbReference>
<accession>A0A0F9E7P1</accession>
<gene>
    <name evidence="1" type="ORF">LCGC14_2459160</name>
</gene>
<reference evidence="1" key="1">
    <citation type="journal article" date="2015" name="Nature">
        <title>Complex archaea that bridge the gap between prokaryotes and eukaryotes.</title>
        <authorList>
            <person name="Spang A."/>
            <person name="Saw J.H."/>
            <person name="Jorgensen S.L."/>
            <person name="Zaremba-Niedzwiedzka K."/>
            <person name="Martijn J."/>
            <person name="Lind A.E."/>
            <person name="van Eijk R."/>
            <person name="Schleper C."/>
            <person name="Guy L."/>
            <person name="Ettema T.J."/>
        </authorList>
    </citation>
    <scope>NUCLEOTIDE SEQUENCE</scope>
</reference>
<protein>
    <submittedName>
        <fullName evidence="1">Uncharacterized protein</fullName>
    </submittedName>
</protein>
<sequence>EDVDNTFIIHNNQFLEGGEVAVMIVGDDKPLAGWQVGEPFSGGWWRNTFMVTDTYGIVNTSILSDCREMIPRSGAVRRLSCNTSRENADFFVAGSEQIAGMLFIGGSNRTESGIESRGVADFIMEGHPFVIAEGNLEIVNNRSEVIGLEIGQEVNKINNDFEDFVLEPFVVSSDSGDIDEWEIETHSTCFFNECIHASRVTGGTTIVANFSTTDEEIVNISFIVSTIRLDPGDVFNATLDNNAGVVVELKTITDGTDATNLVVFNATIPQTFSNKSVITLKYDCIVNANNEHCGVDNILVRVNASDSTTETIKLDEGTMFLGDRTCFMGLIVNASTEVRTLTLNCEFINLIGNVTETTINTVSEDVSGDVKAGSFTLNQTNPTTIFSWFDLEKILDFVRTADAWNLANNDTSATLSQLSTNITRGDLITPDNTSWITSNQNLNTTTEMISATTGKVNSTSWNNTGTAIVTADQEKNVGIGTAVPDSKFHIKANIPGTIGSHSAGQLIIQDPD</sequence>
<proteinExistence type="predicted"/>
<organism evidence="1">
    <name type="scientific">marine sediment metagenome</name>
    <dbReference type="NCBI Taxonomy" id="412755"/>
    <lineage>
        <taxon>unclassified sequences</taxon>
        <taxon>metagenomes</taxon>
        <taxon>ecological metagenomes</taxon>
    </lineage>
</organism>
<dbReference type="AlphaFoldDB" id="A0A0F9E7P1"/>
<evidence type="ECO:0000313" key="1">
    <source>
        <dbReference type="EMBL" id="KKL20068.1"/>
    </source>
</evidence>
<name>A0A0F9E7P1_9ZZZZ</name>
<feature type="non-terminal residue" evidence="1">
    <location>
        <position position="1"/>
    </location>
</feature>